<evidence type="ECO:0000313" key="2">
    <source>
        <dbReference type="Proteomes" id="UP001061991"/>
    </source>
</evidence>
<dbReference type="Proteomes" id="UP001061991">
    <property type="component" value="Chromosome"/>
</dbReference>
<evidence type="ECO:0000313" key="1">
    <source>
        <dbReference type="EMBL" id="UXN61021.1"/>
    </source>
</evidence>
<name>A0ACD4D5E8_9HYPH</name>
<accession>A0ACD4D5E8</accession>
<keyword evidence="2" id="KW-1185">Reference proteome</keyword>
<reference evidence="1" key="1">
    <citation type="submission" date="2022-09" db="EMBL/GenBank/DDBJ databases">
        <title>Interaction between co-microsymbionts with complementary sets of symbiotic genes in legume-rhizobium systems.</title>
        <authorList>
            <person name="Safronova V."/>
            <person name="Sazanova A."/>
            <person name="Afonin A."/>
            <person name="Chirak E."/>
        </authorList>
    </citation>
    <scope>NUCLEOTIDE SEQUENCE</scope>
    <source>
        <strain evidence="1">A18/3m</strain>
    </source>
</reference>
<organism evidence="1 2">
    <name type="scientific">Phyllobacterium zundukense</name>
    <dbReference type="NCBI Taxonomy" id="1867719"/>
    <lineage>
        <taxon>Bacteria</taxon>
        <taxon>Pseudomonadati</taxon>
        <taxon>Pseudomonadota</taxon>
        <taxon>Alphaproteobacteria</taxon>
        <taxon>Hyphomicrobiales</taxon>
        <taxon>Phyllobacteriaceae</taxon>
        <taxon>Phyllobacterium</taxon>
    </lineage>
</organism>
<sequence>MSDIALRNHFSAMARNSAWSNFRLLSACGQLTDEEFAQERTSFFPSIQLTLNHNLIVDHLYMADMIGKGRKNIGLVGDIPYPKASDLKQAQTEFDSSLIGFCDDMEPEELDKIVSITWGTGDTSQEPIYLLLSHLFVHQIHHRGQAHAMLAGTNVPPPQLDEFFLNYDKPRRQGEPNTEPGLPADKAFRDSLYE</sequence>
<proteinExistence type="predicted"/>
<gene>
    <name evidence="1" type="ORF">N8E88_13015</name>
</gene>
<protein>
    <submittedName>
        <fullName evidence="1">Damage-inducible protein DinB</fullName>
    </submittedName>
</protein>
<dbReference type="EMBL" id="CP104973">
    <property type="protein sequence ID" value="UXN61021.1"/>
    <property type="molecule type" value="Genomic_DNA"/>
</dbReference>